<dbReference type="GO" id="GO:0033314">
    <property type="term" value="P:mitotic DNA replication checkpoint signaling"/>
    <property type="evidence" value="ECO:0007669"/>
    <property type="project" value="TreeGrafter"/>
</dbReference>
<proteinExistence type="predicted"/>
<keyword evidence="4" id="KW-0067">ATP-binding</keyword>
<evidence type="ECO:0000313" key="8">
    <source>
        <dbReference type="Proteomes" id="UP001189624"/>
    </source>
</evidence>
<evidence type="ECO:0000313" key="7">
    <source>
        <dbReference type="EMBL" id="CAJ1971871.1"/>
    </source>
</evidence>
<dbReference type="PANTHER" id="PTHR12172:SF4">
    <property type="entry name" value="NUCLEOSIDE TRIPHOSPHATE HYDROLASE SUPERFAMILY PROTEIN, PUTATIVE-RELATED"/>
    <property type="match status" value="1"/>
</dbReference>
<dbReference type="GO" id="GO:0005524">
    <property type="term" value="F:ATP binding"/>
    <property type="evidence" value="ECO:0007669"/>
    <property type="project" value="UniProtKB-KW"/>
</dbReference>
<dbReference type="GO" id="GO:0000077">
    <property type="term" value="P:DNA damage checkpoint signaling"/>
    <property type="evidence" value="ECO:0007669"/>
    <property type="project" value="TreeGrafter"/>
</dbReference>
<dbReference type="AlphaFoldDB" id="A0AA86VNL7"/>
<keyword evidence="5" id="KW-0539">Nucleus</keyword>
<keyword evidence="6" id="KW-0131">Cell cycle</keyword>
<dbReference type="GO" id="GO:0003682">
    <property type="term" value="F:chromatin binding"/>
    <property type="evidence" value="ECO:0007669"/>
    <property type="project" value="TreeGrafter"/>
</dbReference>
<name>A0AA86VNL7_9FABA</name>
<dbReference type="Proteomes" id="UP001189624">
    <property type="component" value="Chromosome 8"/>
</dbReference>
<comment type="subcellular location">
    <subcellularLocation>
        <location evidence="1">Nucleus</location>
    </subcellularLocation>
</comment>
<protein>
    <submittedName>
        <fullName evidence="7">Uncharacterized protein</fullName>
    </submittedName>
</protein>
<dbReference type="GO" id="GO:0006281">
    <property type="term" value="P:DNA repair"/>
    <property type="evidence" value="ECO:0007669"/>
    <property type="project" value="InterPro"/>
</dbReference>
<keyword evidence="2" id="KW-0547">Nucleotide-binding</keyword>
<keyword evidence="3" id="KW-0227">DNA damage</keyword>
<evidence type="ECO:0000256" key="1">
    <source>
        <dbReference type="ARBA" id="ARBA00004123"/>
    </source>
</evidence>
<reference evidence="7" key="1">
    <citation type="submission" date="2023-10" db="EMBL/GenBank/DDBJ databases">
        <authorList>
            <person name="Domelevo Entfellner J.-B."/>
        </authorList>
    </citation>
    <scope>NUCLEOTIDE SEQUENCE</scope>
</reference>
<evidence type="ECO:0000256" key="5">
    <source>
        <dbReference type="ARBA" id="ARBA00023242"/>
    </source>
</evidence>
<evidence type="ECO:0000256" key="2">
    <source>
        <dbReference type="ARBA" id="ARBA00022741"/>
    </source>
</evidence>
<dbReference type="GO" id="GO:0005634">
    <property type="term" value="C:nucleus"/>
    <property type="evidence" value="ECO:0007669"/>
    <property type="project" value="UniProtKB-SubCell"/>
</dbReference>
<accession>A0AA86VNL7</accession>
<evidence type="ECO:0000256" key="6">
    <source>
        <dbReference type="ARBA" id="ARBA00023306"/>
    </source>
</evidence>
<dbReference type="GO" id="GO:0003689">
    <property type="term" value="F:DNA clamp loader activity"/>
    <property type="evidence" value="ECO:0007669"/>
    <property type="project" value="TreeGrafter"/>
</dbReference>
<dbReference type="EMBL" id="OY731405">
    <property type="protein sequence ID" value="CAJ1971871.1"/>
    <property type="molecule type" value="Genomic_DNA"/>
</dbReference>
<gene>
    <name evidence="7" type="ORF">AYBTSS11_LOCUS23877</name>
</gene>
<dbReference type="Gramene" id="rna-AYBTSS11_LOCUS23877">
    <property type="protein sequence ID" value="CAJ1971871.1"/>
    <property type="gene ID" value="gene-AYBTSS11_LOCUS23877"/>
</dbReference>
<sequence>MAMKDMAFTEYISSLRQISISEDIRISHGSENMRKRRRVAQHYLTRGKMKLTPEDISLLCKGDSTIAIKEIKSSVLHAHPYLRSYVYVKPTVCG</sequence>
<evidence type="ECO:0000256" key="4">
    <source>
        <dbReference type="ARBA" id="ARBA00022840"/>
    </source>
</evidence>
<dbReference type="PANTHER" id="PTHR12172">
    <property type="entry name" value="CELL CYCLE CHECKPOINT PROTEIN RAD17"/>
    <property type="match status" value="1"/>
</dbReference>
<evidence type="ECO:0000256" key="3">
    <source>
        <dbReference type="ARBA" id="ARBA00022763"/>
    </source>
</evidence>
<keyword evidence="8" id="KW-1185">Reference proteome</keyword>
<dbReference type="InterPro" id="IPR004582">
    <property type="entry name" value="Checkpoint_prot_Rad17_Rad24"/>
</dbReference>
<organism evidence="7 8">
    <name type="scientific">Sphenostylis stenocarpa</name>
    <dbReference type="NCBI Taxonomy" id="92480"/>
    <lineage>
        <taxon>Eukaryota</taxon>
        <taxon>Viridiplantae</taxon>
        <taxon>Streptophyta</taxon>
        <taxon>Embryophyta</taxon>
        <taxon>Tracheophyta</taxon>
        <taxon>Spermatophyta</taxon>
        <taxon>Magnoliopsida</taxon>
        <taxon>eudicotyledons</taxon>
        <taxon>Gunneridae</taxon>
        <taxon>Pentapetalae</taxon>
        <taxon>rosids</taxon>
        <taxon>fabids</taxon>
        <taxon>Fabales</taxon>
        <taxon>Fabaceae</taxon>
        <taxon>Papilionoideae</taxon>
        <taxon>50 kb inversion clade</taxon>
        <taxon>NPAAA clade</taxon>
        <taxon>indigoferoid/millettioid clade</taxon>
        <taxon>Phaseoleae</taxon>
        <taxon>Sphenostylis</taxon>
    </lineage>
</organism>